<dbReference type="Proteomes" id="UP000320431">
    <property type="component" value="Unassembled WGS sequence"/>
</dbReference>
<dbReference type="SUPFAM" id="SSF53098">
    <property type="entry name" value="Ribonuclease H-like"/>
    <property type="match status" value="1"/>
</dbReference>
<organism evidence="1 2">
    <name type="scientific">Marilutibacter maris</name>
    <dbReference type="NCBI Taxonomy" id="1605891"/>
    <lineage>
        <taxon>Bacteria</taxon>
        <taxon>Pseudomonadati</taxon>
        <taxon>Pseudomonadota</taxon>
        <taxon>Gammaproteobacteria</taxon>
        <taxon>Lysobacterales</taxon>
        <taxon>Lysobacteraceae</taxon>
        <taxon>Marilutibacter</taxon>
    </lineage>
</organism>
<evidence type="ECO:0000313" key="1">
    <source>
        <dbReference type="EMBL" id="KAB8185677.1"/>
    </source>
</evidence>
<dbReference type="Gene3D" id="3.30.420.10">
    <property type="entry name" value="Ribonuclease H-like superfamily/Ribonuclease H"/>
    <property type="match status" value="1"/>
</dbReference>
<dbReference type="RefSeq" id="WP_141482362.1">
    <property type="nucleotide sequence ID" value="NZ_VICD02000176.1"/>
</dbReference>
<gene>
    <name evidence="1" type="ORF">FKV24_010590</name>
</gene>
<name>A0A508AUX6_9GAMM</name>
<dbReference type="GO" id="GO:0003676">
    <property type="term" value="F:nucleic acid binding"/>
    <property type="evidence" value="ECO:0007669"/>
    <property type="project" value="InterPro"/>
</dbReference>
<evidence type="ECO:0008006" key="3">
    <source>
        <dbReference type="Google" id="ProtNLM"/>
    </source>
</evidence>
<dbReference type="EMBL" id="VICD02000176">
    <property type="protein sequence ID" value="KAB8185677.1"/>
    <property type="molecule type" value="Genomic_DNA"/>
</dbReference>
<protein>
    <recommendedName>
        <fullName evidence="3">Integrase catalytic domain-containing protein</fullName>
    </recommendedName>
</protein>
<dbReference type="AlphaFoldDB" id="A0A508AUX6"/>
<comment type="caution">
    <text evidence="1">The sequence shown here is derived from an EMBL/GenBank/DDBJ whole genome shotgun (WGS) entry which is preliminary data.</text>
</comment>
<dbReference type="InterPro" id="IPR036397">
    <property type="entry name" value="RNaseH_sf"/>
</dbReference>
<accession>A0A508AUX6</accession>
<dbReference type="InterPro" id="IPR012337">
    <property type="entry name" value="RNaseH-like_sf"/>
</dbReference>
<sequence length="614" mass="69387">MTYLTEEDVARLLALPRPDTAAMVDLDDATRKAIDNRVSALTALIEGEPIKRVATLYGIHRKTCKRMLELANEPAPSGGVHGFAVCLPQVRLVDPKPRHKEAPVLKHAYGMTRLVESLPELKAALVNFKGTLPSRRQTSPAFNRLCREVNRILDRAGRGEDDYPRNTRDGGRRAMATFIKRLRSQIADLAMTFVAHPALTRWAELSTPEPFDEVQVDGHYIDLKDQWCAIPLSDGTHRLTRVSGLLLLAEIDVASRACMGWTVIVDEAYSQFDFLRTIKHALMPWRPKDMTGRRMQYLPNAWMPSAMDGPPPRGLRISVDNYSSHLAKNVKRALAQVRLGIYRFGHAGIPETRPYIEAFFKSIEVQVLRYLAGGFEPETKMREEQRVSARNSKTHPIFLHLLEDMLDIVFSTYNVTPHEGLQGRNPREVIEAYLADGGMPLRSSRTSEDVRDLGRFRIRVTIRGGGGELPHVNFGYATYRSEKLNTRPDLVGKTFNGYIAEDARFLQLLDKTGQPYLELKTLPPYALTPHSLDERRRAHRWRKIRGQHWNGIPDLIDAFHAEVRDAARHLRWAADDVASGRIPKEKTPDAARSGAARTLEGFAPRGGNVSLRRR</sequence>
<reference evidence="1 2" key="1">
    <citation type="submission" date="2019-10" db="EMBL/GenBank/DDBJ databases">
        <title>Lysobacter alkalisoli sp. nov., isolated from saline-alkaline soil.</title>
        <authorList>
            <person name="Sun J.-Q."/>
        </authorList>
    </citation>
    <scope>NUCLEOTIDE SEQUENCE [LARGE SCALE GENOMIC DNA]</scope>
    <source>
        <strain evidence="1 2">KCTC 42381</strain>
    </source>
</reference>
<proteinExistence type="predicted"/>
<evidence type="ECO:0000313" key="2">
    <source>
        <dbReference type="Proteomes" id="UP000320431"/>
    </source>
</evidence>